<evidence type="ECO:0000256" key="1">
    <source>
        <dbReference type="SAM" id="MobiDB-lite"/>
    </source>
</evidence>
<sequence length="51" mass="5269">MEGEGERESEVLNPEGSGGAGVVRFGSEDEVGVDPEDNVGLEVVVLPVDVL</sequence>
<organism evidence="2 3">
    <name type="scientific">Rosa chinensis</name>
    <name type="common">China rose</name>
    <dbReference type="NCBI Taxonomy" id="74649"/>
    <lineage>
        <taxon>Eukaryota</taxon>
        <taxon>Viridiplantae</taxon>
        <taxon>Streptophyta</taxon>
        <taxon>Embryophyta</taxon>
        <taxon>Tracheophyta</taxon>
        <taxon>Spermatophyta</taxon>
        <taxon>Magnoliopsida</taxon>
        <taxon>eudicotyledons</taxon>
        <taxon>Gunneridae</taxon>
        <taxon>Pentapetalae</taxon>
        <taxon>rosids</taxon>
        <taxon>fabids</taxon>
        <taxon>Rosales</taxon>
        <taxon>Rosaceae</taxon>
        <taxon>Rosoideae</taxon>
        <taxon>Rosoideae incertae sedis</taxon>
        <taxon>Rosa</taxon>
    </lineage>
</organism>
<comment type="caution">
    <text evidence="2">The sequence shown here is derived from an EMBL/GenBank/DDBJ whole genome shotgun (WGS) entry which is preliminary data.</text>
</comment>
<name>A0A2P6PGJ1_ROSCH</name>
<proteinExistence type="predicted"/>
<accession>A0A2P6PGJ1</accession>
<protein>
    <submittedName>
        <fullName evidence="2">Uncharacterized protein</fullName>
    </submittedName>
</protein>
<reference evidence="2 3" key="1">
    <citation type="journal article" date="2018" name="Nat. Genet.">
        <title>The Rosa genome provides new insights in the design of modern roses.</title>
        <authorList>
            <person name="Bendahmane M."/>
        </authorList>
    </citation>
    <scope>NUCLEOTIDE SEQUENCE [LARGE SCALE GENOMIC DNA]</scope>
    <source>
        <strain evidence="3">cv. Old Blush</strain>
    </source>
</reference>
<dbReference type="Gramene" id="PRQ21052">
    <property type="protein sequence ID" value="PRQ21052"/>
    <property type="gene ID" value="RchiOBHm_Chr7g0234911"/>
</dbReference>
<evidence type="ECO:0000313" key="3">
    <source>
        <dbReference type="Proteomes" id="UP000238479"/>
    </source>
</evidence>
<dbReference type="EMBL" id="PDCK01000045">
    <property type="protein sequence ID" value="PRQ21052.1"/>
    <property type="molecule type" value="Genomic_DNA"/>
</dbReference>
<evidence type="ECO:0000313" key="2">
    <source>
        <dbReference type="EMBL" id="PRQ21052.1"/>
    </source>
</evidence>
<feature type="region of interest" description="Disordered" evidence="1">
    <location>
        <begin position="1"/>
        <end position="34"/>
    </location>
</feature>
<keyword evidence="3" id="KW-1185">Reference proteome</keyword>
<dbReference type="Proteomes" id="UP000238479">
    <property type="component" value="Chromosome 7"/>
</dbReference>
<dbReference type="AlphaFoldDB" id="A0A2P6PGJ1"/>
<gene>
    <name evidence="2" type="ORF">RchiOBHm_Chr7g0234911</name>
</gene>
<feature type="compositionally biased region" description="Basic and acidic residues" evidence="1">
    <location>
        <begin position="1"/>
        <end position="10"/>
    </location>
</feature>